<evidence type="ECO:0000256" key="4">
    <source>
        <dbReference type="ARBA" id="ARBA00022741"/>
    </source>
</evidence>
<dbReference type="SUPFAM" id="SSF52540">
    <property type="entry name" value="P-loop containing nucleoside triphosphate hydrolases"/>
    <property type="match status" value="1"/>
</dbReference>
<dbReference type="AlphaFoldDB" id="A0A3B0THZ8"/>
<dbReference type="CDD" id="cd04164">
    <property type="entry name" value="trmE"/>
    <property type="match status" value="1"/>
</dbReference>
<evidence type="ECO:0000256" key="2">
    <source>
        <dbReference type="ARBA" id="ARBA00022694"/>
    </source>
</evidence>
<dbReference type="InterPro" id="IPR025867">
    <property type="entry name" value="MnmE_helical"/>
</dbReference>
<dbReference type="EMBL" id="UOEN01000045">
    <property type="protein sequence ID" value="VAW11779.1"/>
    <property type="molecule type" value="Genomic_DNA"/>
</dbReference>
<reference evidence="10" key="1">
    <citation type="submission" date="2018-06" db="EMBL/GenBank/DDBJ databases">
        <authorList>
            <person name="Zhirakovskaya E."/>
        </authorList>
    </citation>
    <scope>NUCLEOTIDE SEQUENCE</scope>
</reference>
<feature type="non-terminal residue" evidence="10">
    <location>
        <position position="1"/>
    </location>
</feature>
<protein>
    <submittedName>
        <fullName evidence="10">tRNA-5-carboxymethylaminomethyl-2-thiouridine(34) synthesis protein MnmE</fullName>
    </submittedName>
</protein>
<dbReference type="Pfam" id="PF01926">
    <property type="entry name" value="MMR_HSR1"/>
    <property type="match status" value="1"/>
</dbReference>
<feature type="domain" description="TrmE-type G" evidence="9">
    <location>
        <begin position="90"/>
        <end position="249"/>
    </location>
</feature>
<keyword evidence="3" id="KW-0479">Metal-binding</keyword>
<keyword evidence="7" id="KW-0630">Potassium</keyword>
<keyword evidence="1" id="KW-0963">Cytoplasm</keyword>
<dbReference type="PANTHER" id="PTHR42714:SF2">
    <property type="entry name" value="TRNA MODIFICATION GTPASE GTPBP3, MITOCHONDRIAL"/>
    <property type="match status" value="1"/>
</dbReference>
<dbReference type="GO" id="GO:0046872">
    <property type="term" value="F:metal ion binding"/>
    <property type="evidence" value="ECO:0007669"/>
    <property type="project" value="UniProtKB-KW"/>
</dbReference>
<dbReference type="InterPro" id="IPR027368">
    <property type="entry name" value="MnmE_dom2"/>
</dbReference>
<dbReference type="Pfam" id="PF12631">
    <property type="entry name" value="MnmE_helical"/>
    <property type="match status" value="1"/>
</dbReference>
<dbReference type="SUPFAM" id="SSF116878">
    <property type="entry name" value="TrmE connector domain"/>
    <property type="match status" value="1"/>
</dbReference>
<dbReference type="InterPro" id="IPR031168">
    <property type="entry name" value="G_TrmE"/>
</dbReference>
<dbReference type="InterPro" id="IPR006073">
    <property type="entry name" value="GTP-bd"/>
</dbReference>
<evidence type="ECO:0000256" key="6">
    <source>
        <dbReference type="ARBA" id="ARBA00022842"/>
    </source>
</evidence>
<keyword evidence="8" id="KW-0342">GTP-binding</keyword>
<evidence type="ECO:0000313" key="10">
    <source>
        <dbReference type="EMBL" id="VAW11779.1"/>
    </source>
</evidence>
<gene>
    <name evidence="10" type="ORF">MNBD_BACTEROID05-1172</name>
</gene>
<accession>A0A3B0THZ8</accession>
<organism evidence="10">
    <name type="scientific">hydrothermal vent metagenome</name>
    <dbReference type="NCBI Taxonomy" id="652676"/>
    <lineage>
        <taxon>unclassified sequences</taxon>
        <taxon>metagenomes</taxon>
        <taxon>ecological metagenomes</taxon>
    </lineage>
</organism>
<evidence type="ECO:0000256" key="7">
    <source>
        <dbReference type="ARBA" id="ARBA00022958"/>
    </source>
</evidence>
<dbReference type="Gene3D" id="1.20.120.430">
    <property type="entry name" value="tRNA modification GTPase MnmE domain 2"/>
    <property type="match status" value="1"/>
</dbReference>
<proteinExistence type="predicted"/>
<name>A0A3B0THZ8_9ZZZZ</name>
<keyword evidence="5" id="KW-0378">Hydrolase</keyword>
<dbReference type="InterPro" id="IPR027417">
    <property type="entry name" value="P-loop_NTPase"/>
</dbReference>
<dbReference type="GO" id="GO:0030488">
    <property type="term" value="P:tRNA methylation"/>
    <property type="evidence" value="ECO:0007669"/>
    <property type="project" value="TreeGrafter"/>
</dbReference>
<sequence>EAVLDIISSKTDAFLKVSTNQLKGDLSIALDKIREALLKSFIELEAIVNFPEDDIDQSGINRLNEAVLEAQHKIKSLLESSDHGRILKEGIKIVLCGKPNVGKSSLLNCLLRTPRAIVSDIAGTTRDTIEETAQIGGIPFQLIDTAGMLNPRDLVEQEAVKRSHLSIQQADLILFVVDGSSSLDEEDKLLAKTLGGQNVLLIVNKDDLSNKVTEEDLKKILDVERIVSVSALKKKGLDQLEKSIVECIWHSTSIDTHEIIVSNARHIQALTNCLGQVESAQEKIGEGLSLEFVSEEIKRAINFLDSITGKNIDTDLLDQIFSSFCIGK</sequence>
<evidence type="ECO:0000256" key="5">
    <source>
        <dbReference type="ARBA" id="ARBA00022801"/>
    </source>
</evidence>
<keyword evidence="2" id="KW-0819">tRNA processing</keyword>
<evidence type="ECO:0000259" key="9">
    <source>
        <dbReference type="PROSITE" id="PS51709"/>
    </source>
</evidence>
<dbReference type="GO" id="GO:0016787">
    <property type="term" value="F:hydrolase activity"/>
    <property type="evidence" value="ECO:0007669"/>
    <property type="project" value="UniProtKB-KW"/>
</dbReference>
<dbReference type="PANTHER" id="PTHR42714">
    <property type="entry name" value="TRNA MODIFICATION GTPASE GTPBP3"/>
    <property type="match status" value="1"/>
</dbReference>
<evidence type="ECO:0000256" key="1">
    <source>
        <dbReference type="ARBA" id="ARBA00022490"/>
    </source>
</evidence>
<dbReference type="InterPro" id="IPR005225">
    <property type="entry name" value="Small_GTP-bd"/>
</dbReference>
<keyword evidence="6" id="KW-0460">Magnesium</keyword>
<dbReference type="PROSITE" id="PS51709">
    <property type="entry name" value="G_TRME"/>
    <property type="match status" value="1"/>
</dbReference>
<evidence type="ECO:0000256" key="3">
    <source>
        <dbReference type="ARBA" id="ARBA00022723"/>
    </source>
</evidence>
<dbReference type="GO" id="GO:0002098">
    <property type="term" value="P:tRNA wobble uridine modification"/>
    <property type="evidence" value="ECO:0007669"/>
    <property type="project" value="TreeGrafter"/>
</dbReference>
<dbReference type="Gene3D" id="3.40.50.300">
    <property type="entry name" value="P-loop containing nucleotide triphosphate hydrolases"/>
    <property type="match status" value="1"/>
</dbReference>
<dbReference type="NCBIfam" id="TIGR00231">
    <property type="entry name" value="small_GTP"/>
    <property type="match status" value="1"/>
</dbReference>
<keyword evidence="4" id="KW-0547">Nucleotide-binding</keyword>
<dbReference type="GO" id="GO:0005829">
    <property type="term" value="C:cytosol"/>
    <property type="evidence" value="ECO:0007669"/>
    <property type="project" value="TreeGrafter"/>
</dbReference>
<dbReference type="GO" id="GO:0005525">
    <property type="term" value="F:GTP binding"/>
    <property type="evidence" value="ECO:0007669"/>
    <property type="project" value="UniProtKB-KW"/>
</dbReference>
<dbReference type="FunFam" id="3.40.50.300:FF:001376">
    <property type="entry name" value="tRNA modification GTPase MnmE"/>
    <property type="match status" value="1"/>
</dbReference>
<evidence type="ECO:0000256" key="8">
    <source>
        <dbReference type="ARBA" id="ARBA00023134"/>
    </source>
</evidence>